<dbReference type="STRING" id="995034.SAMN05216219_0706"/>
<evidence type="ECO:0000313" key="7">
    <source>
        <dbReference type="EMBL" id="SFN44742.1"/>
    </source>
</evidence>
<keyword evidence="2" id="KW-0119">Carbohydrate metabolism</keyword>
<dbReference type="Pfam" id="PF02782">
    <property type="entry name" value="FGGY_C"/>
    <property type="match status" value="1"/>
</dbReference>
<dbReference type="SUPFAM" id="SSF53067">
    <property type="entry name" value="Actin-like ATPase domain"/>
    <property type="match status" value="2"/>
</dbReference>
<dbReference type="GO" id="GO:0016301">
    <property type="term" value="F:kinase activity"/>
    <property type="evidence" value="ECO:0007669"/>
    <property type="project" value="UniProtKB-KW"/>
</dbReference>
<protein>
    <submittedName>
        <fullName evidence="7">Xylulokinase</fullName>
    </submittedName>
</protein>
<dbReference type="Pfam" id="PF00370">
    <property type="entry name" value="FGGY_N"/>
    <property type="match status" value="1"/>
</dbReference>
<dbReference type="InterPro" id="IPR000577">
    <property type="entry name" value="Carb_kinase_FGGY"/>
</dbReference>
<dbReference type="EMBL" id="FOVM01000001">
    <property type="protein sequence ID" value="SFN44742.1"/>
    <property type="molecule type" value="Genomic_DNA"/>
</dbReference>
<dbReference type="InterPro" id="IPR018485">
    <property type="entry name" value="FGGY_C"/>
</dbReference>
<accession>A0A1I4Z3B5</accession>
<dbReference type="PANTHER" id="PTHR43095:SF5">
    <property type="entry name" value="XYLULOSE KINASE"/>
    <property type="match status" value="1"/>
</dbReference>
<dbReference type="Gene3D" id="3.30.420.40">
    <property type="match status" value="2"/>
</dbReference>
<evidence type="ECO:0000313" key="8">
    <source>
        <dbReference type="Proteomes" id="UP000198867"/>
    </source>
</evidence>
<feature type="domain" description="Carbohydrate kinase FGGY C-terminal" evidence="6">
    <location>
        <begin position="266"/>
        <end position="445"/>
    </location>
</feature>
<keyword evidence="8" id="KW-1185">Reference proteome</keyword>
<evidence type="ECO:0000259" key="6">
    <source>
        <dbReference type="Pfam" id="PF02782"/>
    </source>
</evidence>
<sequence>MGGRDGDPVTSVGVDIGSTNTKVVLLEFADRSGVARELGIRSFRTPDRPGELGGAVLSAIRGLASSQFRHPVAVGIASMPESGVVLDKAGRPVGSIVRWTSAGTSAALFDDLGPAEREKLSLATGVPATPKAPLAALYRLRFQEPNRWDKLFRWAGMADFIGVMLTRELATDHTLAGRTMGYRLPPAGSPLEPTFDDDLLALAGMSAEQMPRILRPGEPVGMLVPGAAEAAGLAPKTPVYLAGHDHAVAAWAAGVRKDGEAADSIGTTEALLRVAGDPIDRAAALADGMSVTRTVTGDHECLLAGASGGAVIARWIASHPEKDADVLFRALELEGPGNAFLLPYPRGRQTPRPDPAARDFVVGPTETTLDSLRAVLVGLSLHLRWMDESQSRIIGSAPTGLGIVGGAWARNAAWNRLKSQLLTRPLTVVESHEPVASGAALLAAVRLGAVPPDAALPSLPIPSRPHPRANDLFRAFVEAATSAVPPSTPANHDAAHT</sequence>
<evidence type="ECO:0000256" key="4">
    <source>
        <dbReference type="ARBA" id="ARBA00022777"/>
    </source>
</evidence>
<feature type="domain" description="Carbohydrate kinase FGGY N-terminal" evidence="5">
    <location>
        <begin position="12"/>
        <end position="250"/>
    </location>
</feature>
<reference evidence="8" key="1">
    <citation type="submission" date="2016-10" db="EMBL/GenBank/DDBJ databases">
        <authorList>
            <person name="Varghese N."/>
            <person name="Submissions S."/>
        </authorList>
    </citation>
    <scope>NUCLEOTIDE SEQUENCE [LARGE SCALE GENOMIC DNA]</scope>
    <source>
        <strain evidence="8">CGMCC 1.11101</strain>
    </source>
</reference>
<dbReference type="AlphaFoldDB" id="A0A1I4Z3B5"/>
<dbReference type="PIRSF" id="PIRSF000538">
    <property type="entry name" value="GlpK"/>
    <property type="match status" value="1"/>
</dbReference>
<proteinExistence type="inferred from homology"/>
<dbReference type="InterPro" id="IPR050406">
    <property type="entry name" value="FGGY_Carb_Kinase"/>
</dbReference>
<name>A0A1I4Z3B5_9MICO</name>
<organism evidence="7 8">
    <name type="scientific">Mycetocola miduiensis</name>
    <dbReference type="NCBI Taxonomy" id="995034"/>
    <lineage>
        <taxon>Bacteria</taxon>
        <taxon>Bacillati</taxon>
        <taxon>Actinomycetota</taxon>
        <taxon>Actinomycetes</taxon>
        <taxon>Micrococcales</taxon>
        <taxon>Microbacteriaceae</taxon>
        <taxon>Mycetocola</taxon>
    </lineage>
</organism>
<gene>
    <name evidence="7" type="ORF">SAMN05216219_0706</name>
</gene>
<dbReference type="PANTHER" id="PTHR43095">
    <property type="entry name" value="SUGAR KINASE"/>
    <property type="match status" value="1"/>
</dbReference>
<comment type="similarity">
    <text evidence="1">Belongs to the FGGY kinase family.</text>
</comment>
<dbReference type="GO" id="GO:0042732">
    <property type="term" value="P:D-xylose metabolic process"/>
    <property type="evidence" value="ECO:0007669"/>
    <property type="project" value="UniProtKB-KW"/>
</dbReference>
<dbReference type="Proteomes" id="UP000198867">
    <property type="component" value="Unassembled WGS sequence"/>
</dbReference>
<keyword evidence="2" id="KW-0859">Xylose metabolism</keyword>
<evidence type="ECO:0000256" key="3">
    <source>
        <dbReference type="ARBA" id="ARBA00022679"/>
    </source>
</evidence>
<keyword evidence="4 7" id="KW-0418">Kinase</keyword>
<dbReference type="InterPro" id="IPR018484">
    <property type="entry name" value="FGGY_N"/>
</dbReference>
<dbReference type="InterPro" id="IPR043129">
    <property type="entry name" value="ATPase_NBD"/>
</dbReference>
<evidence type="ECO:0000256" key="1">
    <source>
        <dbReference type="ARBA" id="ARBA00009156"/>
    </source>
</evidence>
<evidence type="ECO:0000256" key="2">
    <source>
        <dbReference type="ARBA" id="ARBA00022629"/>
    </source>
</evidence>
<evidence type="ECO:0000259" key="5">
    <source>
        <dbReference type="Pfam" id="PF00370"/>
    </source>
</evidence>
<keyword evidence="3" id="KW-0808">Transferase</keyword>
<dbReference type="CDD" id="cd07773">
    <property type="entry name" value="ASKHA_NBD_FGGY_FK"/>
    <property type="match status" value="1"/>
</dbReference>